<name>A0ABT4HE22_MYCIR</name>
<dbReference type="Pfam" id="PF02653">
    <property type="entry name" value="BPD_transp_2"/>
    <property type="match status" value="1"/>
</dbReference>
<accession>A0ABT4HE22</accession>
<evidence type="ECO:0000256" key="5">
    <source>
        <dbReference type="ARBA" id="ARBA00022741"/>
    </source>
</evidence>
<dbReference type="Gene3D" id="3.40.50.300">
    <property type="entry name" value="P-loop containing nucleotide triphosphate hydrolases"/>
    <property type="match status" value="1"/>
</dbReference>
<sequence>MSDTSLRTRLLDPSLHTWATRGVLVVAAAVILLFPLSPSMSAQNVVILSLVLAIGASGLNIITGFTGYLSLSQGAFIGIGAYVGAILATRFPDTQPLLWVPVAGVVAAVIAMLLGLVTYRSRGPAFVIITVAFLFLIQFVAIEWVSVTNGTSGLTLPLPDWPESWGNWPFHLALVALLGLSLLMTWWIRRTKFGMGLIAIREDEGKAGTIGVNAPVYKLLAFGASALFVGMAGSVYGYYLSFVDPIGMFSIITSALIVLAVILGGRGTLFGPVLGAFIIQPVNIYANQAFGGGNARLVLFGGLLVLLVILLPKGILPTAAALIEKARTKGTVGLSGARLNPLDRPLVQAELRRPQPTGKALLEVRGLHKSFGGNHAVNDCSFTVPEGSITALIGPNGSGKTTVFNLISGTMTPDKGEILLGGEHLERISPWSRAHHGLGRTFQITRLFREMTVLENVVAPLRSFSVSQLGLGAVSGSEAARAEELLEFVGMAAYRDARAGALSYGQQKLVELAQVLMLDPKLILLDEPAGGINPTLIERMGDLIRELNAGGKTFLLVEHNMPFVVGLCDPIRVLARGAVIAEGSPEQIQKNPLVLDAYLGDDYLLEAPSKGSKVSAERNPA</sequence>
<evidence type="ECO:0000256" key="3">
    <source>
        <dbReference type="ARBA" id="ARBA00022475"/>
    </source>
</evidence>
<evidence type="ECO:0000256" key="9">
    <source>
        <dbReference type="SAM" id="Phobius"/>
    </source>
</evidence>
<evidence type="ECO:0000256" key="2">
    <source>
        <dbReference type="ARBA" id="ARBA00022448"/>
    </source>
</evidence>
<dbReference type="InterPro" id="IPR043428">
    <property type="entry name" value="LivM-like"/>
</dbReference>
<dbReference type="CDD" id="cd03219">
    <property type="entry name" value="ABC_Mj1267_LivG_branched"/>
    <property type="match status" value="1"/>
</dbReference>
<keyword evidence="2" id="KW-0813">Transport</keyword>
<keyword evidence="3" id="KW-1003">Cell membrane</keyword>
<gene>
    <name evidence="11" type="ORF">OY187_10150</name>
</gene>
<keyword evidence="5" id="KW-0547">Nucleotide-binding</keyword>
<evidence type="ECO:0000256" key="8">
    <source>
        <dbReference type="ARBA" id="ARBA00023136"/>
    </source>
</evidence>
<evidence type="ECO:0000313" key="11">
    <source>
        <dbReference type="EMBL" id="MCZ0728412.1"/>
    </source>
</evidence>
<dbReference type="Proteomes" id="UP001084650">
    <property type="component" value="Unassembled WGS sequence"/>
</dbReference>
<comment type="subcellular location">
    <subcellularLocation>
        <location evidence="1">Cell membrane</location>
        <topology evidence="1">Multi-pass membrane protein</topology>
    </subcellularLocation>
</comment>
<dbReference type="Pfam" id="PF12399">
    <property type="entry name" value="BCA_ABC_TP_C"/>
    <property type="match status" value="1"/>
</dbReference>
<dbReference type="PANTHER" id="PTHR45772:SF9">
    <property type="entry name" value="CONSERVED COMPONENT OF ABC TRANSPORTER FOR NATURAL AMINO ACIDS"/>
    <property type="match status" value="1"/>
</dbReference>
<feature type="transmembrane region" description="Helical" evidence="9">
    <location>
        <begin position="168"/>
        <end position="188"/>
    </location>
</feature>
<organism evidence="11 12">
    <name type="scientific">Mycolicibacterium iranicum</name>
    <name type="common">Mycobacterium iranicum</name>
    <dbReference type="NCBI Taxonomy" id="912594"/>
    <lineage>
        <taxon>Bacteria</taxon>
        <taxon>Bacillati</taxon>
        <taxon>Actinomycetota</taxon>
        <taxon>Actinomycetes</taxon>
        <taxon>Mycobacteriales</taxon>
        <taxon>Mycobacteriaceae</taxon>
        <taxon>Mycolicibacterium</taxon>
    </lineage>
</organism>
<evidence type="ECO:0000256" key="4">
    <source>
        <dbReference type="ARBA" id="ARBA00022692"/>
    </source>
</evidence>
<keyword evidence="7 9" id="KW-1133">Transmembrane helix</keyword>
<feature type="transmembrane region" description="Helical" evidence="9">
    <location>
        <begin position="298"/>
        <end position="323"/>
    </location>
</feature>
<dbReference type="InterPro" id="IPR051120">
    <property type="entry name" value="ABC_AA/LPS_Transport"/>
</dbReference>
<dbReference type="PROSITE" id="PS50893">
    <property type="entry name" value="ABC_TRANSPORTER_2"/>
    <property type="match status" value="1"/>
</dbReference>
<dbReference type="PANTHER" id="PTHR45772">
    <property type="entry name" value="CONSERVED COMPONENT OF ABC TRANSPORTER FOR NATURAL AMINO ACIDS-RELATED"/>
    <property type="match status" value="1"/>
</dbReference>
<proteinExistence type="predicted"/>
<keyword evidence="8 9" id="KW-0472">Membrane</keyword>
<dbReference type="Pfam" id="PF00005">
    <property type="entry name" value="ABC_tran"/>
    <property type="match status" value="1"/>
</dbReference>
<keyword evidence="12" id="KW-1185">Reference proteome</keyword>
<comment type="caution">
    <text evidence="11">The sequence shown here is derived from an EMBL/GenBank/DDBJ whole genome shotgun (WGS) entry which is preliminary data.</text>
</comment>
<feature type="transmembrane region" description="Helical" evidence="9">
    <location>
        <begin position="18"/>
        <end position="36"/>
    </location>
</feature>
<dbReference type="InterPro" id="IPR017871">
    <property type="entry name" value="ABC_transporter-like_CS"/>
</dbReference>
<dbReference type="InterPro" id="IPR001851">
    <property type="entry name" value="ABC_transp_permease"/>
</dbReference>
<dbReference type="InterPro" id="IPR003593">
    <property type="entry name" value="AAA+_ATPase"/>
</dbReference>
<dbReference type="InterPro" id="IPR032823">
    <property type="entry name" value="BCA_ABC_TP_C"/>
</dbReference>
<dbReference type="InterPro" id="IPR003439">
    <property type="entry name" value="ABC_transporter-like_ATP-bd"/>
</dbReference>
<dbReference type="GO" id="GO:0005524">
    <property type="term" value="F:ATP binding"/>
    <property type="evidence" value="ECO:0007669"/>
    <property type="project" value="UniProtKB-KW"/>
</dbReference>
<reference evidence="11" key="1">
    <citation type="submission" date="2022-12" db="EMBL/GenBank/DDBJ databases">
        <title>Whole genome sequence of Mycolicibacterium iranicum strain SBH312.</title>
        <authorList>
            <person name="Jani J."/>
            <person name="Arifin Mustapha Z."/>
            <person name="Ahmed K."/>
            <person name="Kai Ling C."/>
        </authorList>
    </citation>
    <scope>NUCLEOTIDE SEQUENCE</scope>
    <source>
        <strain evidence="11">SBH312</strain>
    </source>
</reference>
<evidence type="ECO:0000313" key="12">
    <source>
        <dbReference type="Proteomes" id="UP001084650"/>
    </source>
</evidence>
<keyword evidence="4 9" id="KW-0812">Transmembrane</keyword>
<feature type="transmembrane region" description="Helical" evidence="9">
    <location>
        <begin position="97"/>
        <end position="119"/>
    </location>
</feature>
<feature type="transmembrane region" description="Helical" evidence="9">
    <location>
        <begin position="219"/>
        <end position="239"/>
    </location>
</feature>
<evidence type="ECO:0000256" key="6">
    <source>
        <dbReference type="ARBA" id="ARBA00022840"/>
    </source>
</evidence>
<dbReference type="CDD" id="cd06581">
    <property type="entry name" value="TM_PBP1_LivM_like"/>
    <property type="match status" value="1"/>
</dbReference>
<evidence type="ECO:0000256" key="1">
    <source>
        <dbReference type="ARBA" id="ARBA00004651"/>
    </source>
</evidence>
<dbReference type="EMBL" id="JAPQYE010000004">
    <property type="protein sequence ID" value="MCZ0728412.1"/>
    <property type="molecule type" value="Genomic_DNA"/>
</dbReference>
<dbReference type="InterPro" id="IPR027417">
    <property type="entry name" value="P-loop_NTPase"/>
</dbReference>
<protein>
    <submittedName>
        <fullName evidence="11">Branched-chain amino acid ABC transporter ATP-binding protein/permease</fullName>
    </submittedName>
</protein>
<dbReference type="SUPFAM" id="SSF52540">
    <property type="entry name" value="P-loop containing nucleoside triphosphate hydrolases"/>
    <property type="match status" value="1"/>
</dbReference>
<feature type="transmembrane region" description="Helical" evidence="9">
    <location>
        <begin position="126"/>
        <end position="148"/>
    </location>
</feature>
<dbReference type="PROSITE" id="PS00211">
    <property type="entry name" value="ABC_TRANSPORTER_1"/>
    <property type="match status" value="1"/>
</dbReference>
<feature type="transmembrane region" description="Helical" evidence="9">
    <location>
        <begin position="42"/>
        <end position="62"/>
    </location>
</feature>
<dbReference type="SMART" id="SM00382">
    <property type="entry name" value="AAA"/>
    <property type="match status" value="1"/>
</dbReference>
<dbReference type="RefSeq" id="WP_268785938.1">
    <property type="nucleotide sequence ID" value="NZ_JAPQYE010000004.1"/>
</dbReference>
<evidence type="ECO:0000259" key="10">
    <source>
        <dbReference type="PROSITE" id="PS50893"/>
    </source>
</evidence>
<keyword evidence="6 11" id="KW-0067">ATP-binding</keyword>
<evidence type="ECO:0000256" key="7">
    <source>
        <dbReference type="ARBA" id="ARBA00022989"/>
    </source>
</evidence>
<feature type="domain" description="ABC transporter" evidence="10">
    <location>
        <begin position="362"/>
        <end position="601"/>
    </location>
</feature>